<evidence type="ECO:0000256" key="7">
    <source>
        <dbReference type="ARBA" id="ARBA00022884"/>
    </source>
</evidence>
<feature type="compositionally biased region" description="Low complexity" evidence="9">
    <location>
        <begin position="245"/>
        <end position="258"/>
    </location>
</feature>
<dbReference type="FunFam" id="2.40.10.230:FF:000002">
    <property type="entry name" value="H/ACA ribonucleoprotein complex non-core subunit NAF1"/>
    <property type="match status" value="1"/>
</dbReference>
<evidence type="ECO:0000256" key="4">
    <source>
        <dbReference type="ARBA" id="ARBA00022517"/>
    </source>
</evidence>
<dbReference type="PANTHER" id="PTHR31633:SF1">
    <property type="entry name" value="H_ACA RIBONUCLEOPROTEIN COMPLEX NON-CORE SUBUNIT NAF1"/>
    <property type="match status" value="1"/>
</dbReference>
<evidence type="ECO:0000256" key="1">
    <source>
        <dbReference type="ARBA" id="ARBA00004123"/>
    </source>
</evidence>
<keyword evidence="5" id="KW-0698">rRNA processing</keyword>
<evidence type="ECO:0000313" key="11">
    <source>
        <dbReference type="Proteomes" id="UP000828390"/>
    </source>
</evidence>
<evidence type="ECO:0000313" key="10">
    <source>
        <dbReference type="EMBL" id="KAH3861961.1"/>
    </source>
</evidence>
<dbReference type="GO" id="GO:0043489">
    <property type="term" value="P:RNA stabilization"/>
    <property type="evidence" value="ECO:0007669"/>
    <property type="project" value="UniProtKB-ARBA"/>
</dbReference>
<feature type="compositionally biased region" description="Polar residues" evidence="9">
    <location>
        <begin position="283"/>
        <end position="306"/>
    </location>
</feature>
<comment type="similarity">
    <text evidence="2">Belongs to the NAF1 family.</text>
</comment>
<reference evidence="10" key="1">
    <citation type="journal article" date="2019" name="bioRxiv">
        <title>The Genome of the Zebra Mussel, Dreissena polymorpha: A Resource for Invasive Species Research.</title>
        <authorList>
            <person name="McCartney M.A."/>
            <person name="Auch B."/>
            <person name="Kono T."/>
            <person name="Mallez S."/>
            <person name="Zhang Y."/>
            <person name="Obille A."/>
            <person name="Becker A."/>
            <person name="Abrahante J.E."/>
            <person name="Garbe J."/>
            <person name="Badalamenti J.P."/>
            <person name="Herman A."/>
            <person name="Mangelson H."/>
            <person name="Liachko I."/>
            <person name="Sullivan S."/>
            <person name="Sone E.D."/>
            <person name="Koren S."/>
            <person name="Silverstein K.A.T."/>
            <person name="Beckman K.B."/>
            <person name="Gohl D.M."/>
        </authorList>
    </citation>
    <scope>NUCLEOTIDE SEQUENCE</scope>
    <source>
        <strain evidence="10">Duluth1</strain>
        <tissue evidence="10">Whole animal</tissue>
    </source>
</reference>
<protein>
    <recommendedName>
        <fullName evidence="3">H/ACA ribonucleoprotein complex non-core subunit NAF1</fullName>
    </recommendedName>
</protein>
<dbReference type="GO" id="GO:0003723">
    <property type="term" value="F:RNA binding"/>
    <property type="evidence" value="ECO:0007669"/>
    <property type="project" value="UniProtKB-KW"/>
</dbReference>
<feature type="region of interest" description="Disordered" evidence="9">
    <location>
        <begin position="456"/>
        <end position="491"/>
    </location>
</feature>
<reference evidence="10" key="2">
    <citation type="submission" date="2020-11" db="EMBL/GenBank/DDBJ databases">
        <authorList>
            <person name="McCartney M.A."/>
            <person name="Auch B."/>
            <person name="Kono T."/>
            <person name="Mallez S."/>
            <person name="Becker A."/>
            <person name="Gohl D.M."/>
            <person name="Silverstein K.A.T."/>
            <person name="Koren S."/>
            <person name="Bechman K.B."/>
            <person name="Herman A."/>
            <person name="Abrahante J.E."/>
            <person name="Garbe J."/>
        </authorList>
    </citation>
    <scope>NUCLEOTIDE SEQUENCE</scope>
    <source>
        <strain evidence="10">Duluth1</strain>
        <tissue evidence="10">Whole animal</tissue>
    </source>
</reference>
<dbReference type="AlphaFoldDB" id="A0A9D4RB74"/>
<dbReference type="InterPro" id="IPR040309">
    <property type="entry name" value="Naf1"/>
</dbReference>
<keyword evidence="7" id="KW-0694">RNA-binding</keyword>
<dbReference type="InterPro" id="IPR009000">
    <property type="entry name" value="Transl_B-barrel_sf"/>
</dbReference>
<feature type="compositionally biased region" description="Low complexity" evidence="9">
    <location>
        <begin position="309"/>
        <end position="337"/>
    </location>
</feature>
<dbReference type="GO" id="GO:0005634">
    <property type="term" value="C:nucleus"/>
    <property type="evidence" value="ECO:0007669"/>
    <property type="project" value="UniProtKB-SubCell"/>
</dbReference>
<dbReference type="Gene3D" id="2.40.10.230">
    <property type="entry name" value="Probable tRNA pseudouridine synthase domain"/>
    <property type="match status" value="1"/>
</dbReference>
<evidence type="ECO:0000256" key="2">
    <source>
        <dbReference type="ARBA" id="ARBA00009801"/>
    </source>
</evidence>
<evidence type="ECO:0000256" key="8">
    <source>
        <dbReference type="ARBA" id="ARBA00023242"/>
    </source>
</evidence>
<gene>
    <name evidence="10" type="ORF">DPMN_024914</name>
</gene>
<keyword evidence="6" id="KW-0597">Phosphoprotein</keyword>
<name>A0A9D4RB74_DREPO</name>
<feature type="non-terminal residue" evidence="10">
    <location>
        <position position="1"/>
    </location>
</feature>
<feature type="compositionally biased region" description="Polar residues" evidence="9">
    <location>
        <begin position="216"/>
        <end position="244"/>
    </location>
</feature>
<dbReference type="GO" id="GO:0000493">
    <property type="term" value="P:box H/ACA snoRNP assembly"/>
    <property type="evidence" value="ECO:0007669"/>
    <property type="project" value="InterPro"/>
</dbReference>
<dbReference type="InterPro" id="IPR007504">
    <property type="entry name" value="H/ACA_rnp_Gar1/Naf1"/>
</dbReference>
<evidence type="ECO:0000256" key="9">
    <source>
        <dbReference type="SAM" id="MobiDB-lite"/>
    </source>
</evidence>
<evidence type="ECO:0000256" key="3">
    <source>
        <dbReference type="ARBA" id="ARBA00021438"/>
    </source>
</evidence>
<dbReference type="PANTHER" id="PTHR31633">
    <property type="entry name" value="H/ACA RIBONUCLEOPROTEIN COMPLEX NON-CORE SUBUNIT NAF1"/>
    <property type="match status" value="1"/>
</dbReference>
<keyword evidence="8" id="KW-0539">Nucleus</keyword>
<comment type="subcellular location">
    <subcellularLocation>
        <location evidence="1">Nucleus</location>
    </subcellularLocation>
</comment>
<proteinExistence type="inferred from homology"/>
<dbReference type="GO" id="GO:0005732">
    <property type="term" value="C:sno(s)RNA-containing ribonucleoprotein complex"/>
    <property type="evidence" value="ECO:0007669"/>
    <property type="project" value="InterPro"/>
</dbReference>
<dbReference type="GO" id="GO:0006364">
    <property type="term" value="P:rRNA processing"/>
    <property type="evidence" value="ECO:0007669"/>
    <property type="project" value="UniProtKB-KW"/>
</dbReference>
<keyword evidence="11" id="KW-1185">Reference proteome</keyword>
<dbReference type="GO" id="GO:0001522">
    <property type="term" value="P:pseudouridine synthesis"/>
    <property type="evidence" value="ECO:0007669"/>
    <property type="project" value="InterPro"/>
</dbReference>
<accession>A0A9D4RB74</accession>
<dbReference type="EMBL" id="JAIWYP010000002">
    <property type="protein sequence ID" value="KAH3861961.1"/>
    <property type="molecule type" value="Genomic_DNA"/>
</dbReference>
<sequence length="625" mass="68424">TISNERDQSPDRDRRVKLNRYGFEDVRTKGELLPEELPPLEELTITVDESVIMKEVGHIKSIVGVLVVIQSNENTSPLDDDSILFVNGHKVLGQVFEVFGPVKKPWYSVRFNDIDNISHKGLQVGMTVYCAPKEEAFTRYVFLENMKNIRGSDASWEDNNEPPEKHLEYSDDEAERVAKSRKKKGGPKQGERVEAGDQGNKRKRNRDAMNKDKGGNPQSNGSQHGNQRRNPFQGNTSHSPNPRFSNQSQSNHGNNGSQRWPPGPNAAHFNRPPQNFGGPPRFQPNNQFTGYQQNFGNFVPQLNTSPHIGFNNSQNFSNSFGGTGSHNSSGLSNNSPGTQMNPVRPVFGQIGAQGSNVPPDFTRPPPPFVGSNQSFNQHQANMGHMQQQQPSTMSVNQPQGGLGIQTGNSNTGQYGNMGMLPTCNLNNSPATLPNPSGQFMQPPGSRFQSPQVMATNAGQQNQSGPHGFLPSVPHMPGTGGNPVGGVVNSNSQRGQFWNLNQQDTGSVQNNMRNIGSPMNPVSSSPNFHISPSHFNDSTIQTSMNSRNANIYGHSTNSNFTYTDGNVNSSRDWNSQQPNVGFQGLYQGPGQGPNHGGFQSPVNIKMQGTGPFQYMGKYRSVTGARL</sequence>
<dbReference type="Proteomes" id="UP000828390">
    <property type="component" value="Unassembled WGS sequence"/>
</dbReference>
<evidence type="ECO:0000256" key="5">
    <source>
        <dbReference type="ARBA" id="ARBA00022552"/>
    </source>
</evidence>
<dbReference type="Pfam" id="PF04410">
    <property type="entry name" value="Gar1"/>
    <property type="match status" value="1"/>
</dbReference>
<organism evidence="10 11">
    <name type="scientific">Dreissena polymorpha</name>
    <name type="common">Zebra mussel</name>
    <name type="synonym">Mytilus polymorpha</name>
    <dbReference type="NCBI Taxonomy" id="45954"/>
    <lineage>
        <taxon>Eukaryota</taxon>
        <taxon>Metazoa</taxon>
        <taxon>Spiralia</taxon>
        <taxon>Lophotrochozoa</taxon>
        <taxon>Mollusca</taxon>
        <taxon>Bivalvia</taxon>
        <taxon>Autobranchia</taxon>
        <taxon>Heteroconchia</taxon>
        <taxon>Euheterodonta</taxon>
        <taxon>Imparidentia</taxon>
        <taxon>Neoheterodontei</taxon>
        <taxon>Myida</taxon>
        <taxon>Dreissenoidea</taxon>
        <taxon>Dreissenidae</taxon>
        <taxon>Dreissena</taxon>
    </lineage>
</organism>
<dbReference type="SUPFAM" id="SSF50447">
    <property type="entry name" value="Translation proteins"/>
    <property type="match status" value="1"/>
</dbReference>
<evidence type="ECO:0000256" key="6">
    <source>
        <dbReference type="ARBA" id="ARBA00022553"/>
    </source>
</evidence>
<feature type="region of interest" description="Disordered" evidence="9">
    <location>
        <begin position="152"/>
        <end position="364"/>
    </location>
</feature>
<comment type="caution">
    <text evidence="10">The sequence shown here is derived from an EMBL/GenBank/DDBJ whole genome shotgun (WGS) entry which is preliminary data.</text>
</comment>
<dbReference type="InterPro" id="IPR038664">
    <property type="entry name" value="Gar1/Naf1_Cbf5-bd_sf"/>
</dbReference>
<keyword evidence="4" id="KW-0690">Ribosome biogenesis</keyword>